<gene>
    <name evidence="1" type="ORF">ACFSX3_28075</name>
</gene>
<keyword evidence="2" id="KW-1185">Reference proteome</keyword>
<reference evidence="2" key="1">
    <citation type="journal article" date="2019" name="Int. J. Syst. Evol. Microbiol.">
        <title>The Global Catalogue of Microorganisms (GCM) 10K type strain sequencing project: providing services to taxonomists for standard genome sequencing and annotation.</title>
        <authorList>
            <consortium name="The Broad Institute Genomics Platform"/>
            <consortium name="The Broad Institute Genome Sequencing Center for Infectious Disease"/>
            <person name="Wu L."/>
            <person name="Ma J."/>
        </authorList>
    </citation>
    <scope>NUCLEOTIDE SEQUENCE [LARGE SCALE GENOMIC DNA]</scope>
    <source>
        <strain evidence="2">CCM 8725</strain>
    </source>
</reference>
<proteinExistence type="predicted"/>
<name>A0ABW5FFR0_9BACL</name>
<sequence>MPNQMPIIDKRDQEQLVPELRRLIYQYCSREWTDVPELEADKKADALVHIFTGMMGKVISRLNQAPAKNFTSFLNLIGIHPTPPRAAKVPLLFRLKPDADSYNTVPAGTRVSAQPEKGAEVVFETDKDLTVIMAQPVRAVSLEPEEDQWSNQDDLVAGGPAGRPARLFRGDSTVVHRLYLGHTELLGFQEAGSSLSVYFNKPDEAALSKAAPGQDRTGDLLNHIDWFCFDEEGNSVQLYPSSIAEAEEEENALWRAVVRFDRLTGVHTKTLAGYGSSGTLREWPGKWIFAELKKPITTGVLMPDIEDIRLELNVVSPQPLPPDVTVNNGNLLDMGKDYYPLGDKPRINDTFYIACGEAFSKPGARITLRVELSEPEISKLPDTPYVRLGWEYWNGQEWLAITGLEERTDEGGAADGGAALRAVSSLTASGTLSFVCPGIQKLTLGGEEQYWVRARITGGNYGEDAKYEYQDEEVKLGEGSINVAKLKVTQATYAPPSIRKLSIAYCYTLEAHPQTVLTENNFSFADRSAACRNEGEYFKPFYPCAETEPTFYLGFDRDISDLPVSLFFPLTGEQLGRPVVAWEYWDGRRWLTLSVSDEIRGFTRREILQFAVPGDIAKRPLFGTEQYWIRARLDEGRFEIVPQVDAILANAVWARNSNTAAGELLGSSNGEENQIVQLSKIPVLPGQLLKVREATGQGAWIPWEEVNTFSVSGSDSRHYMLDRSTGMIMFGDGRSGMIPPMGTDNLLCDYKHGGGTSGNVATGSVTRIWDSYSWLDSVTNPVAADGGFDQEEAEQAELRGPHTLKSWNRGVTAEDMEWLVREAMPQIAKVKCLSAMNRELEFTPGRATLIVVPETDDPRPVPSQELRSEIEAYLCERISAPLNTAEPGIEVIGPDYVRTAVEATVVYTSPDQRKVAEGRIIDNLKQFFHPLKGADGNAGWELGQNLYVSEVYAVIKQTPGVDYVSDVLVKASVQCFTLKLEPLENGPYKPQAAYPKYSLVRSEDNALQFALAEPVDAGDEVKSLVLRGFKENGIIRLRYRSRKPVELIVLSIDGDMLECQTLDEEPLAESYPEGSDLEFELTDDLTVRTYILNRLDSGSVTFVVKTAVFEEKDIVFLSRTDEYINTTPLKIRTIGSGNIHLEEDELICGGLHLVNKPEEHPFPYLMDKRADLIHDLTATTAACGLEAIRMQERRYLTGLSGIPDTVARCPYCNALEP</sequence>
<organism evidence="1 2">
    <name type="scientific">Paenibacillus rhizoplanae</name>
    <dbReference type="NCBI Taxonomy" id="1917181"/>
    <lineage>
        <taxon>Bacteria</taxon>
        <taxon>Bacillati</taxon>
        <taxon>Bacillota</taxon>
        <taxon>Bacilli</taxon>
        <taxon>Bacillales</taxon>
        <taxon>Paenibacillaceae</taxon>
        <taxon>Paenibacillus</taxon>
    </lineage>
</organism>
<dbReference type="EMBL" id="JBHUKY010000077">
    <property type="protein sequence ID" value="MFD2413731.1"/>
    <property type="molecule type" value="Genomic_DNA"/>
</dbReference>
<dbReference type="InterPro" id="IPR011749">
    <property type="entry name" value="CHP02243"/>
</dbReference>
<dbReference type="Proteomes" id="UP001597448">
    <property type="component" value="Unassembled WGS sequence"/>
</dbReference>
<dbReference type="NCBIfam" id="TIGR02243">
    <property type="entry name" value="putative baseplate assembly protein"/>
    <property type="match status" value="1"/>
</dbReference>
<evidence type="ECO:0000313" key="2">
    <source>
        <dbReference type="Proteomes" id="UP001597448"/>
    </source>
</evidence>
<comment type="caution">
    <text evidence="1">The sequence shown here is derived from an EMBL/GenBank/DDBJ whole genome shotgun (WGS) entry which is preliminary data.</text>
</comment>
<accession>A0ABW5FFR0</accession>
<dbReference type="RefSeq" id="WP_209992561.1">
    <property type="nucleotide sequence ID" value="NZ_JBHSVQ010000001.1"/>
</dbReference>
<protein>
    <submittedName>
        <fullName evidence="1">Baseplate assembly protein</fullName>
    </submittedName>
</protein>
<evidence type="ECO:0000313" key="1">
    <source>
        <dbReference type="EMBL" id="MFD2413731.1"/>
    </source>
</evidence>